<organism evidence="1 2">
    <name type="scientific">Eragrostis curvula</name>
    <name type="common">weeping love grass</name>
    <dbReference type="NCBI Taxonomy" id="38414"/>
    <lineage>
        <taxon>Eukaryota</taxon>
        <taxon>Viridiplantae</taxon>
        <taxon>Streptophyta</taxon>
        <taxon>Embryophyta</taxon>
        <taxon>Tracheophyta</taxon>
        <taxon>Spermatophyta</taxon>
        <taxon>Magnoliopsida</taxon>
        <taxon>Liliopsida</taxon>
        <taxon>Poales</taxon>
        <taxon>Poaceae</taxon>
        <taxon>PACMAD clade</taxon>
        <taxon>Chloridoideae</taxon>
        <taxon>Eragrostideae</taxon>
        <taxon>Eragrostidinae</taxon>
        <taxon>Eragrostis</taxon>
    </lineage>
</organism>
<dbReference type="SUPFAM" id="SSF52058">
    <property type="entry name" value="L domain-like"/>
    <property type="match status" value="1"/>
</dbReference>
<dbReference type="InterPro" id="IPR032675">
    <property type="entry name" value="LRR_dom_sf"/>
</dbReference>
<evidence type="ECO:0000313" key="2">
    <source>
        <dbReference type="Proteomes" id="UP000324897"/>
    </source>
</evidence>
<dbReference type="OrthoDB" id="612216at2759"/>
<dbReference type="Pfam" id="PF13516">
    <property type="entry name" value="LRR_6"/>
    <property type="match status" value="1"/>
</dbReference>
<dbReference type="InterPro" id="IPR053197">
    <property type="entry name" value="F-box_SCFL_complex_component"/>
</dbReference>
<dbReference type="AlphaFoldDB" id="A0A5J9VGA1"/>
<proteinExistence type="predicted"/>
<dbReference type="Gene3D" id="3.80.10.10">
    <property type="entry name" value="Ribonuclease Inhibitor"/>
    <property type="match status" value="1"/>
</dbReference>
<name>A0A5J9VGA1_9POAL</name>
<dbReference type="PANTHER" id="PTHR34223:SF80">
    <property type="entry name" value="OS11G0205900 PROTEIN"/>
    <property type="match status" value="1"/>
</dbReference>
<protein>
    <submittedName>
        <fullName evidence="1">Uncharacterized protein</fullName>
    </submittedName>
</protein>
<reference evidence="1 2" key="1">
    <citation type="journal article" date="2019" name="Sci. Rep.">
        <title>A high-quality genome of Eragrostis curvula grass provides insights into Poaceae evolution and supports new strategies to enhance forage quality.</title>
        <authorList>
            <person name="Carballo J."/>
            <person name="Santos B.A.C.M."/>
            <person name="Zappacosta D."/>
            <person name="Garbus I."/>
            <person name="Selva J.P."/>
            <person name="Gallo C.A."/>
            <person name="Diaz A."/>
            <person name="Albertini E."/>
            <person name="Caccamo M."/>
            <person name="Echenique V."/>
        </authorList>
    </citation>
    <scope>NUCLEOTIDE SEQUENCE [LARGE SCALE GENOMIC DNA]</scope>
    <source>
        <strain evidence="2">cv. Victoria</strain>
        <tissue evidence="1">Leaf</tissue>
    </source>
</reference>
<keyword evidence="2" id="KW-1185">Reference proteome</keyword>
<gene>
    <name evidence="1" type="ORF">EJB05_15725</name>
</gene>
<sequence length="239" mass="26986">MLSLRVRDPDWDPHLDDLPLVSRHLTRLDLAGVTLNNNFFDFSNCPSLEHLVLAHCNFSGTETIRSESLKHLSITFCAFSKSSSTVFRTPSLVSLRLDTHLSKAPVLESMPSLQQAFVRVLHTAYAKDKDERECLSRDYCYSCHGIVVDDTKCVLLENLSEAENLALISESKSEPKQKLVMRGSCNLMEFSYAISKHLKIVNVECKAIDVRVLNVLKFLGTFNIQLSFCETAFKIDIVL</sequence>
<comment type="caution">
    <text evidence="1">The sequence shown here is derived from an EMBL/GenBank/DDBJ whole genome shotgun (WGS) entry which is preliminary data.</text>
</comment>
<evidence type="ECO:0000313" key="1">
    <source>
        <dbReference type="EMBL" id="TVU33910.1"/>
    </source>
</evidence>
<dbReference type="EMBL" id="RWGY01000009">
    <property type="protein sequence ID" value="TVU33910.1"/>
    <property type="molecule type" value="Genomic_DNA"/>
</dbReference>
<dbReference type="InterPro" id="IPR001611">
    <property type="entry name" value="Leu-rich_rpt"/>
</dbReference>
<dbReference type="Gramene" id="TVU33910">
    <property type="protein sequence ID" value="TVU33910"/>
    <property type="gene ID" value="EJB05_15725"/>
</dbReference>
<accession>A0A5J9VGA1</accession>
<dbReference type="PANTHER" id="PTHR34223">
    <property type="entry name" value="OS11G0201299 PROTEIN"/>
    <property type="match status" value="1"/>
</dbReference>
<dbReference type="Proteomes" id="UP000324897">
    <property type="component" value="Unassembled WGS sequence"/>
</dbReference>